<gene>
    <name evidence="3" type="ORF">GCM10023165_34520</name>
</gene>
<keyword evidence="4" id="KW-1185">Reference proteome</keyword>
<dbReference type="EMBL" id="BAABGJ010000057">
    <property type="protein sequence ID" value="GAA4348567.1"/>
    <property type="molecule type" value="Genomic_DNA"/>
</dbReference>
<evidence type="ECO:0000259" key="2">
    <source>
        <dbReference type="Pfam" id="PF02120"/>
    </source>
</evidence>
<dbReference type="RefSeq" id="WP_345539446.1">
    <property type="nucleotide sequence ID" value="NZ_BAABGJ010000057.1"/>
</dbReference>
<feature type="region of interest" description="Disordered" evidence="1">
    <location>
        <begin position="412"/>
        <end position="458"/>
    </location>
</feature>
<feature type="compositionally biased region" description="Basic and acidic residues" evidence="1">
    <location>
        <begin position="28"/>
        <end position="37"/>
    </location>
</feature>
<dbReference type="Pfam" id="PF02120">
    <property type="entry name" value="Flg_hook"/>
    <property type="match status" value="1"/>
</dbReference>
<feature type="compositionally biased region" description="Basic and acidic residues" evidence="1">
    <location>
        <begin position="44"/>
        <end position="59"/>
    </location>
</feature>
<evidence type="ECO:0000313" key="3">
    <source>
        <dbReference type="EMBL" id="GAA4348567.1"/>
    </source>
</evidence>
<name>A0ABP8I0F1_9BURK</name>
<organism evidence="3 4">
    <name type="scientific">Variovorax defluvii</name>
    <dbReference type="NCBI Taxonomy" id="913761"/>
    <lineage>
        <taxon>Bacteria</taxon>
        <taxon>Pseudomonadati</taxon>
        <taxon>Pseudomonadota</taxon>
        <taxon>Betaproteobacteria</taxon>
        <taxon>Burkholderiales</taxon>
        <taxon>Comamonadaceae</taxon>
        <taxon>Variovorax</taxon>
    </lineage>
</organism>
<protein>
    <recommendedName>
        <fullName evidence="2">Flagellar hook-length control protein-like C-terminal domain-containing protein</fullName>
    </recommendedName>
</protein>
<feature type="region of interest" description="Disordered" evidence="1">
    <location>
        <begin position="1"/>
        <end position="81"/>
    </location>
</feature>
<feature type="region of interest" description="Disordered" evidence="1">
    <location>
        <begin position="199"/>
        <end position="312"/>
    </location>
</feature>
<proteinExistence type="predicted"/>
<evidence type="ECO:0000256" key="1">
    <source>
        <dbReference type="SAM" id="MobiDB-lite"/>
    </source>
</evidence>
<feature type="compositionally biased region" description="Low complexity" evidence="1">
    <location>
        <begin position="221"/>
        <end position="249"/>
    </location>
</feature>
<feature type="compositionally biased region" description="Low complexity" evidence="1">
    <location>
        <begin position="425"/>
        <end position="435"/>
    </location>
</feature>
<feature type="compositionally biased region" description="Low complexity" evidence="1">
    <location>
        <begin position="202"/>
        <end position="211"/>
    </location>
</feature>
<evidence type="ECO:0000313" key="4">
    <source>
        <dbReference type="Proteomes" id="UP001500975"/>
    </source>
</evidence>
<dbReference type="PANTHER" id="PTHR37533">
    <property type="entry name" value="FLAGELLAR HOOK-LENGTH CONTROL PROTEIN"/>
    <property type="match status" value="1"/>
</dbReference>
<dbReference type="InterPro" id="IPR052563">
    <property type="entry name" value="FliK"/>
</dbReference>
<feature type="compositionally biased region" description="Low complexity" evidence="1">
    <location>
        <begin position="265"/>
        <end position="280"/>
    </location>
</feature>
<feature type="compositionally biased region" description="Low complexity" evidence="1">
    <location>
        <begin position="60"/>
        <end position="74"/>
    </location>
</feature>
<feature type="domain" description="Flagellar hook-length control protein-like C-terminal" evidence="2">
    <location>
        <begin position="325"/>
        <end position="404"/>
    </location>
</feature>
<feature type="compositionally biased region" description="Low complexity" evidence="1">
    <location>
        <begin position="303"/>
        <end position="312"/>
    </location>
</feature>
<reference evidence="4" key="1">
    <citation type="journal article" date="2019" name="Int. J. Syst. Evol. Microbiol.">
        <title>The Global Catalogue of Microorganisms (GCM) 10K type strain sequencing project: providing services to taxonomists for standard genome sequencing and annotation.</title>
        <authorList>
            <consortium name="The Broad Institute Genomics Platform"/>
            <consortium name="The Broad Institute Genome Sequencing Center for Infectious Disease"/>
            <person name="Wu L."/>
            <person name="Ma J."/>
        </authorList>
    </citation>
    <scope>NUCLEOTIDE SEQUENCE [LARGE SCALE GENOMIC DNA]</scope>
    <source>
        <strain evidence="4">JCM 17804</strain>
    </source>
</reference>
<accession>A0ABP8I0F1</accession>
<dbReference type="PANTHER" id="PTHR37533:SF2">
    <property type="entry name" value="FLAGELLAR HOOK-LENGTH CONTROL PROTEIN"/>
    <property type="match status" value="1"/>
</dbReference>
<sequence>MPTFIPSALTPAAPQPTVQNGALPGARGRADGDDDARGFGAVLERSRAGARRSQDRAEAGEAQAPAAPQKPGRGAARKEEPGSELLTIALFAPQIQAHAARAQASAAAAAGRVGTTAGSTAAALPGTPDAALASAPAPVDAPSANGAAEALATATEAAAADAKTLQADAGTAAAPSAEVSAAPTDPVASLPLAPSAIEKADAAAPQGASAPAVPPAGTQPSARGQAATRSAAAGAADSAAPTPSSPALAEGAAAQGSSFALPVPAAAQQADTQTGTQAAALPTVPAPGSAMQPALDRAPPPTAGTAAPALAPPVGSSEWAPALGHQMLRMRAGGQQVAELSLNPAGLGPLKITLGMGDSQVQAMFVSAHESVRKAVEAALPQLRSTLAEQGISLGQTSVGAESRPWAGMGGFAQQQEQRQPSPGPASARPGAARGDTVAAPMPARTTSSRIGTVDTFA</sequence>
<dbReference type="Gene3D" id="3.30.750.140">
    <property type="match status" value="1"/>
</dbReference>
<comment type="caution">
    <text evidence="3">The sequence shown here is derived from an EMBL/GenBank/DDBJ whole genome shotgun (WGS) entry which is preliminary data.</text>
</comment>
<dbReference type="InterPro" id="IPR038610">
    <property type="entry name" value="FliK-like_C_sf"/>
</dbReference>
<dbReference type="InterPro" id="IPR021136">
    <property type="entry name" value="Flagellar_hook_control-like_C"/>
</dbReference>
<dbReference type="Proteomes" id="UP001500975">
    <property type="component" value="Unassembled WGS sequence"/>
</dbReference>
<dbReference type="CDD" id="cd17470">
    <property type="entry name" value="T3SS_Flik_C"/>
    <property type="match status" value="1"/>
</dbReference>